<dbReference type="AlphaFoldDB" id="A0A815UAH0"/>
<dbReference type="OrthoDB" id="347083at2759"/>
<evidence type="ECO:0000313" key="1">
    <source>
        <dbReference type="EMBL" id="CAF1519810.1"/>
    </source>
</evidence>
<dbReference type="EMBL" id="CAJNOQ010023777">
    <property type="protein sequence ID" value="CAF1519810.1"/>
    <property type="molecule type" value="Genomic_DNA"/>
</dbReference>
<name>A0A815UAH0_9BILA</name>
<gene>
    <name evidence="1" type="ORF">GPM918_LOCUS37502</name>
    <name evidence="2" type="ORF">SRO942_LOCUS38270</name>
</gene>
<dbReference type="Gene3D" id="2.60.120.200">
    <property type="match status" value="1"/>
</dbReference>
<comment type="caution">
    <text evidence="1">The sequence shown here is derived from an EMBL/GenBank/DDBJ whole genome shotgun (WGS) entry which is preliminary data.</text>
</comment>
<evidence type="ECO:0000313" key="2">
    <source>
        <dbReference type="EMBL" id="CAF4379351.1"/>
    </source>
</evidence>
<dbReference type="Proteomes" id="UP000663829">
    <property type="component" value="Unassembled WGS sequence"/>
</dbReference>
<evidence type="ECO:0008006" key="4">
    <source>
        <dbReference type="Google" id="ProtNLM"/>
    </source>
</evidence>
<dbReference type="Pfam" id="PF13385">
    <property type="entry name" value="Laminin_G_3"/>
    <property type="match status" value="1"/>
</dbReference>
<accession>A0A815UAH0</accession>
<dbReference type="InterPro" id="IPR013320">
    <property type="entry name" value="ConA-like_dom_sf"/>
</dbReference>
<organism evidence="1 3">
    <name type="scientific">Didymodactylos carnosus</name>
    <dbReference type="NCBI Taxonomy" id="1234261"/>
    <lineage>
        <taxon>Eukaryota</taxon>
        <taxon>Metazoa</taxon>
        <taxon>Spiralia</taxon>
        <taxon>Gnathifera</taxon>
        <taxon>Rotifera</taxon>
        <taxon>Eurotatoria</taxon>
        <taxon>Bdelloidea</taxon>
        <taxon>Philodinida</taxon>
        <taxon>Philodinidae</taxon>
        <taxon>Didymodactylos</taxon>
    </lineage>
</organism>
<protein>
    <recommendedName>
        <fullName evidence="4">LamG domain-containing protein</fullName>
    </recommendedName>
</protein>
<proteinExistence type="predicted"/>
<keyword evidence="3" id="KW-1185">Reference proteome</keyword>
<dbReference type="SUPFAM" id="SSF49899">
    <property type="entry name" value="Concanavalin A-like lectins/glucanases"/>
    <property type="match status" value="1"/>
</dbReference>
<evidence type="ECO:0000313" key="3">
    <source>
        <dbReference type="Proteomes" id="UP000663829"/>
    </source>
</evidence>
<dbReference type="EMBL" id="CAJOBC010089330">
    <property type="protein sequence ID" value="CAF4379351.1"/>
    <property type="molecule type" value="Genomic_DNA"/>
</dbReference>
<sequence>GGTITHVSGVLNGTNWCIPLIGLSSLGRIVTQAWSGVAAGILGPSMSVNLWTHIVQTFSVTNGITMYINGTYYNSTKTFSYSASGKKDTIILANYISGVSCSAGQVVAGQYYGAIDEFRLYSRELTTTDVYELANV</sequence>
<feature type="non-terminal residue" evidence="1">
    <location>
        <position position="1"/>
    </location>
</feature>
<dbReference type="Proteomes" id="UP000681722">
    <property type="component" value="Unassembled WGS sequence"/>
</dbReference>
<reference evidence="1" key="1">
    <citation type="submission" date="2021-02" db="EMBL/GenBank/DDBJ databases">
        <authorList>
            <person name="Nowell W R."/>
        </authorList>
    </citation>
    <scope>NUCLEOTIDE SEQUENCE</scope>
</reference>